<dbReference type="PROSITE" id="PS50928">
    <property type="entry name" value="ABC_TM1"/>
    <property type="match status" value="1"/>
</dbReference>
<feature type="transmembrane region" description="Helical" evidence="7">
    <location>
        <begin position="95"/>
        <end position="120"/>
    </location>
</feature>
<feature type="transmembrane region" description="Helical" evidence="7">
    <location>
        <begin position="132"/>
        <end position="156"/>
    </location>
</feature>
<evidence type="ECO:0000256" key="6">
    <source>
        <dbReference type="ARBA" id="ARBA00023136"/>
    </source>
</evidence>
<evidence type="ECO:0000256" key="5">
    <source>
        <dbReference type="ARBA" id="ARBA00022989"/>
    </source>
</evidence>
<dbReference type="EMBL" id="JAVRER010000005">
    <property type="protein sequence ID" value="MDT0414723.1"/>
    <property type="molecule type" value="Genomic_DNA"/>
</dbReference>
<dbReference type="SUPFAM" id="SSF161098">
    <property type="entry name" value="MetI-like"/>
    <property type="match status" value="1"/>
</dbReference>
<protein>
    <submittedName>
        <fullName evidence="9">ABC transporter permease</fullName>
    </submittedName>
</protein>
<keyword evidence="4 7" id="KW-0812">Transmembrane</keyword>
<dbReference type="Proteomes" id="UP001183607">
    <property type="component" value="Unassembled WGS sequence"/>
</dbReference>
<dbReference type="InterPro" id="IPR000515">
    <property type="entry name" value="MetI-like"/>
</dbReference>
<evidence type="ECO:0000259" key="8">
    <source>
        <dbReference type="PROSITE" id="PS50928"/>
    </source>
</evidence>
<keyword evidence="5 7" id="KW-1133">Transmembrane helix</keyword>
<dbReference type="AlphaFoldDB" id="A0ABD5DZX7"/>
<name>A0ABD5DZX7_9ACTN</name>
<reference evidence="10" key="1">
    <citation type="submission" date="2023-07" db="EMBL/GenBank/DDBJ databases">
        <title>30 novel species of actinomycetes from the DSMZ collection.</title>
        <authorList>
            <person name="Nouioui I."/>
        </authorList>
    </citation>
    <scope>NUCLEOTIDE SEQUENCE [LARGE SCALE GENOMIC DNA]</scope>
    <source>
        <strain evidence="10">DSM 41982</strain>
    </source>
</reference>
<feature type="transmembrane region" description="Helical" evidence="7">
    <location>
        <begin position="276"/>
        <end position="299"/>
    </location>
</feature>
<dbReference type="GO" id="GO:0005886">
    <property type="term" value="C:plasma membrane"/>
    <property type="evidence" value="ECO:0007669"/>
    <property type="project" value="UniProtKB-SubCell"/>
</dbReference>
<comment type="subcellular location">
    <subcellularLocation>
        <location evidence="1 7">Cell membrane</location>
        <topology evidence="1 7">Multi-pass membrane protein</topology>
    </subcellularLocation>
</comment>
<feature type="transmembrane region" description="Helical" evidence="7">
    <location>
        <begin position="176"/>
        <end position="194"/>
    </location>
</feature>
<dbReference type="PANTHER" id="PTHR43163:SF7">
    <property type="entry name" value="DIPEPTIDE-TRANSPORT INTEGRAL MEMBRANE PROTEIN ABC TRANSPORTER DPPB-RELATED"/>
    <property type="match status" value="1"/>
</dbReference>
<feature type="domain" description="ABC transmembrane type-1" evidence="8">
    <location>
        <begin position="96"/>
        <end position="299"/>
    </location>
</feature>
<evidence type="ECO:0000313" key="9">
    <source>
        <dbReference type="EMBL" id="MDT0414723.1"/>
    </source>
</evidence>
<evidence type="ECO:0000256" key="7">
    <source>
        <dbReference type="RuleBase" id="RU363032"/>
    </source>
</evidence>
<evidence type="ECO:0000256" key="1">
    <source>
        <dbReference type="ARBA" id="ARBA00004651"/>
    </source>
</evidence>
<comment type="similarity">
    <text evidence="7">Belongs to the binding-protein-dependent transport system permease family.</text>
</comment>
<evidence type="ECO:0000256" key="4">
    <source>
        <dbReference type="ARBA" id="ARBA00022692"/>
    </source>
</evidence>
<gene>
    <name evidence="9" type="ORF">RM574_04400</name>
</gene>
<dbReference type="CDD" id="cd06261">
    <property type="entry name" value="TM_PBP2"/>
    <property type="match status" value="1"/>
</dbReference>
<dbReference type="InterPro" id="IPR045621">
    <property type="entry name" value="BPD_transp_1_N"/>
</dbReference>
<evidence type="ECO:0000256" key="3">
    <source>
        <dbReference type="ARBA" id="ARBA00022475"/>
    </source>
</evidence>
<dbReference type="Pfam" id="PF19300">
    <property type="entry name" value="BPD_transp_1_N"/>
    <property type="match status" value="1"/>
</dbReference>
<accession>A0ABD5DZX7</accession>
<feature type="transmembrane region" description="Helical" evidence="7">
    <location>
        <begin position="9"/>
        <end position="30"/>
    </location>
</feature>
<feature type="transmembrane region" description="Helical" evidence="7">
    <location>
        <begin position="230"/>
        <end position="256"/>
    </location>
</feature>
<sequence>MLRYTITRVLFMIPTVVGSTLLIYLLVFLVPGDPVLALAGGNKRLSPSSITAIRDQYNLDDPFFVQYGKYLGNVLHGNFGYDFNDNSVTELIKTAFPYTLALALSAFVLKIVIGVLMGVWAGLRKDGIPEKFNLLFTVLFLAVPSFLVAYFAQYLVGIKGHLLPIAGVQSGFPKAFVMPALVLALETAAPLARLTRTSLVDVLKADYITTARAKGASPGRVVWLHALRNAFLPVVTYLGLSLASLLGGSVLIETIFNLPGLGGTLSTAIAQQQGPVVVGVSVFLLLFYLVTALLVDLLYPIIDPRVRHV</sequence>
<keyword evidence="3" id="KW-1003">Cell membrane</keyword>
<dbReference type="RefSeq" id="WP_043253932.1">
    <property type="nucleotide sequence ID" value="NZ_JAVRER010000005.1"/>
</dbReference>
<dbReference type="Gene3D" id="1.10.3720.10">
    <property type="entry name" value="MetI-like"/>
    <property type="match status" value="1"/>
</dbReference>
<keyword evidence="2 7" id="KW-0813">Transport</keyword>
<comment type="caution">
    <text evidence="9">The sequence shown here is derived from an EMBL/GenBank/DDBJ whole genome shotgun (WGS) entry which is preliminary data.</text>
</comment>
<evidence type="ECO:0000256" key="2">
    <source>
        <dbReference type="ARBA" id="ARBA00022448"/>
    </source>
</evidence>
<dbReference type="PANTHER" id="PTHR43163">
    <property type="entry name" value="DIPEPTIDE TRANSPORT SYSTEM PERMEASE PROTEIN DPPB-RELATED"/>
    <property type="match status" value="1"/>
</dbReference>
<proteinExistence type="inferred from homology"/>
<dbReference type="Pfam" id="PF00528">
    <property type="entry name" value="BPD_transp_1"/>
    <property type="match status" value="1"/>
</dbReference>
<organism evidence="9 10">
    <name type="scientific">Streptomyces evansiae</name>
    <dbReference type="NCBI Taxonomy" id="3075535"/>
    <lineage>
        <taxon>Bacteria</taxon>
        <taxon>Bacillati</taxon>
        <taxon>Actinomycetota</taxon>
        <taxon>Actinomycetes</taxon>
        <taxon>Kitasatosporales</taxon>
        <taxon>Streptomycetaceae</taxon>
        <taxon>Streptomyces</taxon>
    </lineage>
</organism>
<keyword evidence="6 7" id="KW-0472">Membrane</keyword>
<dbReference type="InterPro" id="IPR035906">
    <property type="entry name" value="MetI-like_sf"/>
</dbReference>
<evidence type="ECO:0000313" key="10">
    <source>
        <dbReference type="Proteomes" id="UP001183607"/>
    </source>
</evidence>